<name>A0A7K4FNF4_9ARCH</name>
<reference evidence="1 2" key="1">
    <citation type="submission" date="2020-05" db="EMBL/GenBank/DDBJ databases">
        <authorList>
            <person name="Zhang R."/>
        </authorList>
    </citation>
    <scope>NUCLEOTIDE SEQUENCE [LARGE SCALE GENOMIC DNA]</scope>
    <source>
        <strain evidence="1 2">DSM 28986</strain>
    </source>
</reference>
<dbReference type="SUPFAM" id="SSF48452">
    <property type="entry name" value="TPR-like"/>
    <property type="match status" value="1"/>
</dbReference>
<dbReference type="InterPro" id="IPR019734">
    <property type="entry name" value="TPR_rpt"/>
</dbReference>
<dbReference type="Proteomes" id="UP000546917">
    <property type="component" value="Unassembled WGS sequence"/>
</dbReference>
<dbReference type="GeneID" id="84217785"/>
<dbReference type="EMBL" id="JABGBP010000222">
    <property type="protein sequence ID" value="NOL60455.1"/>
    <property type="molecule type" value="Genomic_DNA"/>
</dbReference>
<dbReference type="RefSeq" id="WP_171481720.1">
    <property type="nucleotide sequence ID" value="NZ_CP133600.1"/>
</dbReference>
<gene>
    <name evidence="1" type="ORF">HLB00_06365</name>
</gene>
<proteinExistence type="predicted"/>
<protein>
    <recommendedName>
        <fullName evidence="3">Tetratricopeptide repeat protein</fullName>
    </recommendedName>
</protein>
<evidence type="ECO:0008006" key="3">
    <source>
        <dbReference type="Google" id="ProtNLM"/>
    </source>
</evidence>
<sequence>MEEYEQNIKNGDAFVKKEKFMDAIREYTKAYDAISEDDIKAEICYKLSQCYSSLDHKSTENPLKYAEESLELHHKLGDSELEVMDLINIGYIYLDSGKREDGISYFNKAIEAADAIKDVTLFALSNNAKAEALSSLKSKQAEAMKIYDNVLELTEKSEDWENYFEALYGKISILRDADINAAFDAGKAGLDKIDTVMNTIKTKKDKKEFKDSVSYLYDSVSDIAMELENIDEAMKIASRSKE</sequence>
<evidence type="ECO:0000313" key="1">
    <source>
        <dbReference type="EMBL" id="NOL60455.1"/>
    </source>
</evidence>
<dbReference type="InterPro" id="IPR011990">
    <property type="entry name" value="TPR-like_helical_dom_sf"/>
</dbReference>
<dbReference type="Pfam" id="PF13181">
    <property type="entry name" value="TPR_8"/>
    <property type="match status" value="1"/>
</dbReference>
<evidence type="ECO:0000313" key="2">
    <source>
        <dbReference type="Proteomes" id="UP000546917"/>
    </source>
</evidence>
<comment type="caution">
    <text evidence="1">The sequence shown here is derived from an EMBL/GenBank/DDBJ whole genome shotgun (WGS) entry which is preliminary data.</text>
</comment>
<dbReference type="AlphaFoldDB" id="A0A7K4FNF4"/>
<accession>A0A7K4FNF4</accession>
<dbReference type="Gene3D" id="1.25.40.10">
    <property type="entry name" value="Tetratricopeptide repeat domain"/>
    <property type="match status" value="1"/>
</dbReference>
<organism evidence="1 2">
    <name type="scientific">Ferroplasma acidiphilum</name>
    <dbReference type="NCBI Taxonomy" id="74969"/>
    <lineage>
        <taxon>Archaea</taxon>
        <taxon>Methanobacteriati</taxon>
        <taxon>Thermoplasmatota</taxon>
        <taxon>Thermoplasmata</taxon>
        <taxon>Thermoplasmatales</taxon>
        <taxon>Ferroplasmaceae</taxon>
        <taxon>Ferroplasma</taxon>
    </lineage>
</organism>